<evidence type="ECO:0000259" key="1">
    <source>
        <dbReference type="Pfam" id="PF01323"/>
    </source>
</evidence>
<evidence type="ECO:0000313" key="3">
    <source>
        <dbReference type="Proteomes" id="UP001595776"/>
    </source>
</evidence>
<evidence type="ECO:0000313" key="2">
    <source>
        <dbReference type="EMBL" id="MFC4347019.1"/>
    </source>
</evidence>
<dbReference type="Gene3D" id="3.40.30.10">
    <property type="entry name" value="Glutaredoxin"/>
    <property type="match status" value="1"/>
</dbReference>
<dbReference type="Pfam" id="PF01323">
    <property type="entry name" value="DSBA"/>
    <property type="match status" value="1"/>
</dbReference>
<comment type="caution">
    <text evidence="2">The sequence shown here is derived from an EMBL/GenBank/DDBJ whole genome shotgun (WGS) entry which is preliminary data.</text>
</comment>
<dbReference type="PANTHER" id="PTHR13887:SF41">
    <property type="entry name" value="THIOREDOXIN SUPERFAMILY PROTEIN"/>
    <property type="match status" value="1"/>
</dbReference>
<dbReference type="PANTHER" id="PTHR13887">
    <property type="entry name" value="GLUTATHIONE S-TRANSFERASE KAPPA"/>
    <property type="match status" value="1"/>
</dbReference>
<dbReference type="EMBL" id="JBHSCR010000002">
    <property type="protein sequence ID" value="MFC4347019.1"/>
    <property type="molecule type" value="Genomic_DNA"/>
</dbReference>
<accession>A0ABV8U745</accession>
<dbReference type="InterPro" id="IPR036249">
    <property type="entry name" value="Thioredoxin-like_sf"/>
</dbReference>
<protein>
    <submittedName>
        <fullName evidence="2">DsbA family oxidoreductase</fullName>
    </submittedName>
</protein>
<name>A0ABV8U745_9PROT</name>
<organism evidence="2 3">
    <name type="scientific">Kordiimonas lipolytica</name>
    <dbReference type="NCBI Taxonomy" id="1662421"/>
    <lineage>
        <taxon>Bacteria</taxon>
        <taxon>Pseudomonadati</taxon>
        <taxon>Pseudomonadota</taxon>
        <taxon>Alphaproteobacteria</taxon>
        <taxon>Kordiimonadales</taxon>
        <taxon>Kordiimonadaceae</taxon>
        <taxon>Kordiimonas</taxon>
    </lineage>
</organism>
<feature type="domain" description="DSBA-like thioredoxin" evidence="1">
    <location>
        <begin position="3"/>
        <end position="202"/>
    </location>
</feature>
<dbReference type="SUPFAM" id="SSF52833">
    <property type="entry name" value="Thioredoxin-like"/>
    <property type="match status" value="1"/>
</dbReference>
<dbReference type="RefSeq" id="WP_068147462.1">
    <property type="nucleotide sequence ID" value="NZ_JBHSCR010000002.1"/>
</dbReference>
<keyword evidence="3" id="KW-1185">Reference proteome</keyword>
<gene>
    <name evidence="2" type="ORF">ACFO5Q_04105</name>
</gene>
<sequence>MELDLVIDVVCPWCFVGKRQLDKALEMRPGSISGVRYRPYQLAPDTPAEGVDRKSYYRKKFGDGPELSAMREHLRAQGESLGISFDFDSDCTIANSLDAHRLIRWAMSSGKQAEVADAVMKAYFEDCAFIGDHALLADIAAQAGMDRDLVAELLASDQDKDLIRAEVAHAQQAGIRGVPMYIFDSKYAVSGAQGPEALVQVIDKLAEQQSA</sequence>
<dbReference type="Proteomes" id="UP001595776">
    <property type="component" value="Unassembled WGS sequence"/>
</dbReference>
<dbReference type="InterPro" id="IPR001853">
    <property type="entry name" value="DSBA-like_thioredoxin_dom"/>
</dbReference>
<dbReference type="CDD" id="cd03024">
    <property type="entry name" value="DsbA_FrnE"/>
    <property type="match status" value="1"/>
</dbReference>
<proteinExistence type="predicted"/>
<reference evidence="3" key="1">
    <citation type="journal article" date="2019" name="Int. J. Syst. Evol. Microbiol.">
        <title>The Global Catalogue of Microorganisms (GCM) 10K type strain sequencing project: providing services to taxonomists for standard genome sequencing and annotation.</title>
        <authorList>
            <consortium name="The Broad Institute Genomics Platform"/>
            <consortium name="The Broad Institute Genome Sequencing Center for Infectious Disease"/>
            <person name="Wu L."/>
            <person name="Ma J."/>
        </authorList>
    </citation>
    <scope>NUCLEOTIDE SEQUENCE [LARGE SCALE GENOMIC DNA]</scope>
    <source>
        <strain evidence="3">CGMCC 1.15304</strain>
    </source>
</reference>